<accession>A0A0R2EGY5</accession>
<dbReference type="OrthoDB" id="2320781at2"/>
<gene>
    <name evidence="2" type="ORF">FD14_GL002953</name>
</gene>
<feature type="transmembrane region" description="Helical" evidence="1">
    <location>
        <begin position="21"/>
        <end position="37"/>
    </location>
</feature>
<keyword evidence="1" id="KW-0812">Transmembrane</keyword>
<evidence type="ECO:0000256" key="1">
    <source>
        <dbReference type="SAM" id="Phobius"/>
    </source>
</evidence>
<protein>
    <submittedName>
        <fullName evidence="2">Uncharacterized protein</fullName>
    </submittedName>
</protein>
<evidence type="ECO:0000313" key="2">
    <source>
        <dbReference type="EMBL" id="KRN15609.1"/>
    </source>
</evidence>
<reference evidence="2 3" key="1">
    <citation type="journal article" date="2015" name="Genome Announc.">
        <title>Expanding the biotechnology potential of lactobacilli through comparative genomics of 213 strains and associated genera.</title>
        <authorList>
            <person name="Sun Z."/>
            <person name="Harris H.M."/>
            <person name="McCann A."/>
            <person name="Guo C."/>
            <person name="Argimon S."/>
            <person name="Zhang W."/>
            <person name="Yang X."/>
            <person name="Jeffery I.B."/>
            <person name="Cooney J.C."/>
            <person name="Kagawa T.F."/>
            <person name="Liu W."/>
            <person name="Song Y."/>
            <person name="Salvetti E."/>
            <person name="Wrobel A."/>
            <person name="Rasinkangas P."/>
            <person name="Parkhill J."/>
            <person name="Rea M.C."/>
            <person name="O'Sullivan O."/>
            <person name="Ritari J."/>
            <person name="Douillard F.P."/>
            <person name="Paul Ross R."/>
            <person name="Yang R."/>
            <person name="Briner A.E."/>
            <person name="Felis G.E."/>
            <person name="de Vos W.M."/>
            <person name="Barrangou R."/>
            <person name="Klaenhammer T.R."/>
            <person name="Caufield P.W."/>
            <person name="Cui Y."/>
            <person name="Zhang H."/>
            <person name="O'Toole P.W."/>
        </authorList>
    </citation>
    <scope>NUCLEOTIDE SEQUENCE [LARGE SCALE GENOMIC DNA]</scope>
    <source>
        <strain evidence="2 3">DSM 23365</strain>
    </source>
</reference>
<feature type="transmembrane region" description="Helical" evidence="1">
    <location>
        <begin position="43"/>
        <end position="61"/>
    </location>
</feature>
<dbReference type="AlphaFoldDB" id="A0A0R2EGY5"/>
<feature type="transmembrane region" description="Helical" evidence="1">
    <location>
        <begin position="73"/>
        <end position="91"/>
    </location>
</feature>
<dbReference type="RefSeq" id="WP_054737341.1">
    <property type="nucleotide sequence ID" value="NZ_AYZM01000178.1"/>
</dbReference>
<proteinExistence type="predicted"/>
<evidence type="ECO:0000313" key="3">
    <source>
        <dbReference type="Proteomes" id="UP000051442"/>
    </source>
</evidence>
<dbReference type="Proteomes" id="UP000051442">
    <property type="component" value="Unassembled WGS sequence"/>
</dbReference>
<keyword evidence="1" id="KW-0472">Membrane</keyword>
<dbReference type="PATRIC" id="fig|1423804.4.peg.3177"/>
<name>A0A0R2EGY5_9LACO</name>
<organism evidence="2 3">
    <name type="scientific">Secundilactobacillus similis DSM 23365 = JCM 2765</name>
    <dbReference type="NCBI Taxonomy" id="1423804"/>
    <lineage>
        <taxon>Bacteria</taxon>
        <taxon>Bacillati</taxon>
        <taxon>Bacillota</taxon>
        <taxon>Bacilli</taxon>
        <taxon>Lactobacillales</taxon>
        <taxon>Lactobacillaceae</taxon>
        <taxon>Secundilactobacillus</taxon>
    </lineage>
</organism>
<dbReference type="EMBL" id="AYZM01000178">
    <property type="protein sequence ID" value="KRN15609.1"/>
    <property type="molecule type" value="Genomic_DNA"/>
</dbReference>
<sequence length="93" mass="10453">MMNRFNLQLVAMGRQMTLGRGLILLLNLLTFATLIFGSSAMLFAALVFTSLLLFTGHFLVFSSTQQASRLQQLDLWLIGLTLVAGYFKLMFMI</sequence>
<keyword evidence="3" id="KW-1185">Reference proteome</keyword>
<comment type="caution">
    <text evidence="2">The sequence shown here is derived from an EMBL/GenBank/DDBJ whole genome shotgun (WGS) entry which is preliminary data.</text>
</comment>
<keyword evidence="1" id="KW-1133">Transmembrane helix</keyword>